<dbReference type="Pfam" id="PF13751">
    <property type="entry name" value="DDE_Tnp_1_6"/>
    <property type="match status" value="1"/>
</dbReference>
<feature type="compositionally biased region" description="Acidic residues" evidence="1">
    <location>
        <begin position="215"/>
        <end position="225"/>
    </location>
</feature>
<feature type="domain" description="Transposase DDE" evidence="3">
    <location>
        <begin position="498"/>
        <end position="559"/>
    </location>
</feature>
<proteinExistence type="predicted"/>
<evidence type="ECO:0000259" key="2">
    <source>
        <dbReference type="Pfam" id="PF05598"/>
    </source>
</evidence>
<dbReference type="Proteomes" id="UP000183407">
    <property type="component" value="Unassembled WGS sequence"/>
</dbReference>
<feature type="domain" description="Transposase InsH N-terminal" evidence="2">
    <location>
        <begin position="48"/>
        <end position="140"/>
    </location>
</feature>
<dbReference type="Pfam" id="PF05598">
    <property type="entry name" value="DUF772"/>
    <property type="match status" value="1"/>
</dbReference>
<protein>
    <submittedName>
        <fullName evidence="4">Transposase</fullName>
    </submittedName>
</protein>
<reference evidence="5" key="1">
    <citation type="submission" date="2016-10" db="EMBL/GenBank/DDBJ databases">
        <authorList>
            <person name="Varghese N."/>
        </authorList>
    </citation>
    <scope>NUCLEOTIDE SEQUENCE [LARGE SCALE GENOMIC DNA]</scope>
    <source>
        <strain evidence="5">DSM 44719</strain>
    </source>
</reference>
<feature type="compositionally biased region" description="Basic and acidic residues" evidence="1">
    <location>
        <begin position="340"/>
        <end position="350"/>
    </location>
</feature>
<sequence length="573" mass="61356">MGGAVSNFRVGVSACRGALTAGFLDNVLVAKGYRPVNRDQQFLLPPDMREWVPPTHPVWTVIEIVDTHLDTSAFHGARRTGGAGRAGYDPDMLVTLLVWAWSRGMRSSRQIERACSEVVSYRVICAGDAPDHVTISRFRKDNHTACQALFTQVLILAARLGLGRLETIALDGVKIASNASKDANRTEDGLRRAAEAEAARIAAAAVAAHAAGDDAEDDLYGEDDPGPGQVPAELADPSTRSARIAEALAQLDAEKQAERCERDGKAQDYLARLDAGETVMGRVPVGAEVAAAERRLAEAVAAQHAVIERFQGRIAAGGGGTRFAPKPVDEHHLVRRRRTELDTALRKQGERTAAAGQRRRNTTDPDSRLQPLRGGGWVQGYNCQAFTSEDGLILATGVGTGPADYDYFPEMVDKAGAAAQLIDTTRRGANPAHPDPAAPTPEELIGVMLFDAGYCSRENLTAPGADRLIATGKSRDLHRAAADDPASGPADTDDPLLAMAHRLRTEAGIATYRKRSPIAETVFGHAKHNLGFRRFTSRGLDRARSEWAFHAAVHNLGKILTHLTGGTPLPATG</sequence>
<dbReference type="PANTHER" id="PTHR33408">
    <property type="entry name" value="TRANSPOSASE"/>
    <property type="match status" value="1"/>
</dbReference>
<evidence type="ECO:0000259" key="3">
    <source>
        <dbReference type="Pfam" id="PF13751"/>
    </source>
</evidence>
<evidence type="ECO:0000313" key="5">
    <source>
        <dbReference type="Proteomes" id="UP000183407"/>
    </source>
</evidence>
<dbReference type="EMBL" id="FNTL01000004">
    <property type="protein sequence ID" value="SEE38138.1"/>
    <property type="molecule type" value="Genomic_DNA"/>
</dbReference>
<evidence type="ECO:0000313" key="4">
    <source>
        <dbReference type="EMBL" id="SEE38138.1"/>
    </source>
</evidence>
<dbReference type="AlphaFoldDB" id="A0A1H5IF37"/>
<feature type="region of interest" description="Disordered" evidence="1">
    <location>
        <begin position="340"/>
        <end position="373"/>
    </location>
</feature>
<feature type="region of interest" description="Disordered" evidence="1">
    <location>
        <begin position="215"/>
        <end position="238"/>
    </location>
</feature>
<gene>
    <name evidence="4" type="ORF">SAMN04490220_7600</name>
</gene>
<evidence type="ECO:0000256" key="1">
    <source>
        <dbReference type="SAM" id="MobiDB-lite"/>
    </source>
</evidence>
<dbReference type="InterPro" id="IPR025668">
    <property type="entry name" value="Tnp_DDE_dom"/>
</dbReference>
<accession>A0A1H5IF37</accession>
<name>A0A1H5IF37_RHOJO</name>
<organism evidence="4 5">
    <name type="scientific">Rhodococcus jostii</name>
    <dbReference type="NCBI Taxonomy" id="132919"/>
    <lineage>
        <taxon>Bacteria</taxon>
        <taxon>Bacillati</taxon>
        <taxon>Actinomycetota</taxon>
        <taxon>Actinomycetes</taxon>
        <taxon>Mycobacteriales</taxon>
        <taxon>Nocardiaceae</taxon>
        <taxon>Rhodococcus</taxon>
    </lineage>
</organism>
<dbReference type="InterPro" id="IPR008490">
    <property type="entry name" value="Transposase_InsH_N"/>
</dbReference>